<keyword evidence="3" id="KW-1185">Reference proteome</keyword>
<organism evidence="2 3">
    <name type="scientific">Triticum urartu</name>
    <name type="common">Red wild einkorn</name>
    <name type="synonym">Crithodium urartu</name>
    <dbReference type="NCBI Taxonomy" id="4572"/>
    <lineage>
        <taxon>Eukaryota</taxon>
        <taxon>Viridiplantae</taxon>
        <taxon>Streptophyta</taxon>
        <taxon>Embryophyta</taxon>
        <taxon>Tracheophyta</taxon>
        <taxon>Spermatophyta</taxon>
        <taxon>Magnoliopsida</taxon>
        <taxon>Liliopsida</taxon>
        <taxon>Poales</taxon>
        <taxon>Poaceae</taxon>
        <taxon>BOP clade</taxon>
        <taxon>Pooideae</taxon>
        <taxon>Triticodae</taxon>
        <taxon>Triticeae</taxon>
        <taxon>Triticinae</taxon>
        <taxon>Triticum</taxon>
    </lineage>
</organism>
<evidence type="ECO:0000256" key="1">
    <source>
        <dbReference type="SAM" id="MobiDB-lite"/>
    </source>
</evidence>
<evidence type="ECO:0000313" key="2">
    <source>
        <dbReference type="EnsemblPlants" id="TuG1812G0300004681.01.T02.cds415397"/>
    </source>
</evidence>
<feature type="compositionally biased region" description="Basic and acidic residues" evidence="1">
    <location>
        <begin position="40"/>
        <end position="59"/>
    </location>
</feature>
<dbReference type="EnsemblPlants" id="TuG1812G0300004681.01.T02">
    <property type="protein sequence ID" value="TuG1812G0300004681.01.T02.cds415397"/>
    <property type="gene ID" value="TuG1812G0300004681.01"/>
</dbReference>
<reference evidence="3" key="1">
    <citation type="journal article" date="2013" name="Nature">
        <title>Draft genome of the wheat A-genome progenitor Triticum urartu.</title>
        <authorList>
            <person name="Ling H.Q."/>
            <person name="Zhao S."/>
            <person name="Liu D."/>
            <person name="Wang J."/>
            <person name="Sun H."/>
            <person name="Zhang C."/>
            <person name="Fan H."/>
            <person name="Li D."/>
            <person name="Dong L."/>
            <person name="Tao Y."/>
            <person name="Gao C."/>
            <person name="Wu H."/>
            <person name="Li Y."/>
            <person name="Cui Y."/>
            <person name="Guo X."/>
            <person name="Zheng S."/>
            <person name="Wang B."/>
            <person name="Yu K."/>
            <person name="Liang Q."/>
            <person name="Yang W."/>
            <person name="Lou X."/>
            <person name="Chen J."/>
            <person name="Feng M."/>
            <person name="Jian J."/>
            <person name="Zhang X."/>
            <person name="Luo G."/>
            <person name="Jiang Y."/>
            <person name="Liu J."/>
            <person name="Wang Z."/>
            <person name="Sha Y."/>
            <person name="Zhang B."/>
            <person name="Wu H."/>
            <person name="Tang D."/>
            <person name="Shen Q."/>
            <person name="Xue P."/>
            <person name="Zou S."/>
            <person name="Wang X."/>
            <person name="Liu X."/>
            <person name="Wang F."/>
            <person name="Yang Y."/>
            <person name="An X."/>
            <person name="Dong Z."/>
            <person name="Zhang K."/>
            <person name="Zhang X."/>
            <person name="Luo M.C."/>
            <person name="Dvorak J."/>
            <person name="Tong Y."/>
            <person name="Wang J."/>
            <person name="Yang H."/>
            <person name="Li Z."/>
            <person name="Wang D."/>
            <person name="Zhang A."/>
            <person name="Wang J."/>
        </authorList>
    </citation>
    <scope>NUCLEOTIDE SEQUENCE</scope>
    <source>
        <strain evidence="3">cv. G1812</strain>
    </source>
</reference>
<protein>
    <submittedName>
        <fullName evidence="2">Uncharacterized protein</fullName>
    </submittedName>
</protein>
<dbReference type="Gramene" id="TuG1812G0300004681.01.T02">
    <property type="protein sequence ID" value="TuG1812G0300004681.01.T02.cds415397"/>
    <property type="gene ID" value="TuG1812G0300004681.01"/>
</dbReference>
<name>A0A8R7PWD8_TRIUA</name>
<feature type="compositionally biased region" description="Low complexity" evidence="1">
    <location>
        <begin position="60"/>
        <end position="72"/>
    </location>
</feature>
<reference evidence="2" key="2">
    <citation type="submission" date="2018-03" db="EMBL/GenBank/DDBJ databases">
        <title>The Triticum urartu genome reveals the dynamic nature of wheat genome evolution.</title>
        <authorList>
            <person name="Ling H."/>
            <person name="Ma B."/>
            <person name="Shi X."/>
            <person name="Liu H."/>
            <person name="Dong L."/>
            <person name="Sun H."/>
            <person name="Cao Y."/>
            <person name="Gao Q."/>
            <person name="Zheng S."/>
            <person name="Li Y."/>
            <person name="Yu Y."/>
            <person name="Du H."/>
            <person name="Qi M."/>
            <person name="Li Y."/>
            <person name="Yu H."/>
            <person name="Cui Y."/>
            <person name="Wang N."/>
            <person name="Chen C."/>
            <person name="Wu H."/>
            <person name="Zhao Y."/>
            <person name="Zhang J."/>
            <person name="Li Y."/>
            <person name="Zhou W."/>
            <person name="Zhang B."/>
            <person name="Hu W."/>
            <person name="Eijk M."/>
            <person name="Tang J."/>
            <person name="Witsenboer H."/>
            <person name="Zhao S."/>
            <person name="Li Z."/>
            <person name="Zhang A."/>
            <person name="Wang D."/>
            <person name="Liang C."/>
        </authorList>
    </citation>
    <scope>NUCLEOTIDE SEQUENCE [LARGE SCALE GENOMIC DNA]</scope>
    <source>
        <strain evidence="2">cv. G1812</strain>
    </source>
</reference>
<dbReference type="AlphaFoldDB" id="A0A8R7PWD8"/>
<sequence length="122" mass="13250">HVTHPRDPSRSPLLPHGGGPESEFPSPPRTAPSHSVTPSNHRDTKTERETSGGRRRGDWWDGAARACGAAADRGPDEPAGAILQAPRGALQEGVRARGPLRRRGRAARLLPRREALRVRLLQ</sequence>
<dbReference type="Proteomes" id="UP000015106">
    <property type="component" value="Chromosome 3"/>
</dbReference>
<evidence type="ECO:0000313" key="3">
    <source>
        <dbReference type="Proteomes" id="UP000015106"/>
    </source>
</evidence>
<reference evidence="2" key="3">
    <citation type="submission" date="2022-06" db="UniProtKB">
        <authorList>
            <consortium name="EnsemblPlants"/>
        </authorList>
    </citation>
    <scope>IDENTIFICATION</scope>
</reference>
<feature type="region of interest" description="Disordered" evidence="1">
    <location>
        <begin position="1"/>
        <end position="99"/>
    </location>
</feature>
<accession>A0A8R7PWD8</accession>
<proteinExistence type="predicted"/>